<feature type="compositionally biased region" description="Low complexity" evidence="1">
    <location>
        <begin position="1258"/>
        <end position="1273"/>
    </location>
</feature>
<feature type="region of interest" description="Disordered" evidence="1">
    <location>
        <begin position="734"/>
        <end position="767"/>
    </location>
</feature>
<sequence length="1317" mass="135017">MTASTRSLRAGGNNSSTNSNTVVGKQKSTNEQSSSSLSDDYYRRYNVQPLIADVQLSPRTAKWVKELTPVLEPYNFNLNDISDLVHRCHYDVSQIELAVGNVIEDFSGHESGQWTKVGKNKSNSNNNKTNESRKQYLNLSNTGYNSSGKNRNLVGGNIVGMANNQHQGGNRSQRQHNQNNYATGSSGNTHSHSHVQNQNESSFNNKSIGGRHTNQKGSGSNYQNNKDSKHSVNNMLNSVASSVTNKRNLNSHLFVDKGGVESMNNSKLNNNDTVSSVTPNSTLVNNTTWAKLACKNNGKNDNVKTVIAGKNTNNNVVTSTKEISTNSTAGNNTSTAASISNTASVNNKMGTNSSNVNYKDNPYGLGTTKDSQAVQISRIDGSNTESSRIIETIRRNANDQRIEGNKEREDIAISSDSSSSTVSGSGLDLGIKVGGISSNGIQIGGIMVGELSSPLLDKSSGLGVYLPDGRTIDPNANEGLLFGSFGAVDVSKVPEDQIHTDNGNLLNNQSHTTSGTFESSNIVNTTNNNGIGLSTNSDINGTSMGTGVSGGHGIGVGVAGVGGGIVGISSGNLSASGVIGGGGYGGIQGSVMSVYSDANCNVTGTGPVNTWNTGTTVGGVNGPSSPSKDTGLQTNVGVGGSVVIGLGGSNNNSSNNTSIIGNSNNISVDQTVLHQSHRGTASNNHLGAHHTTLKVSNSNTTSTGYMGQHSSAVSTGVVGSGGYGGLPMQPGIGSNNHLSIAMSPNPSNSSVPSSTSSSSAGSGSASGTGYLSNPGLMGTYDSIVGSVGGNGVNNIALTTGGGNPYNYAYLNYAGYTTAPNFPYMVGNTAAFGFPHYSATQTTKTNGNHPTNVFNHQYSQAHHGTGGTNVGVYSNSIVPDDITSGFGGNAVSGNGNNNGSNNNNGNNNGNNSNSNTNNNNNSNNNNNISSNNNNNHNNNNNNNNNNSNNSNNNSVTGISSTIQNCNGNTQSPLTATTISTSGVHNQHYYHNQGGYPGIQSIISPNITQHQHISGLGSSQQQGVGNVSISGSGSNSGNSIIGSSAGGTPIGIPVVGFNGMTTVNGGVGGNDFGMDQAIVPQGVFPGQNIGGIALNTSNKLDGTNTGGIHTVEYIHHHMGGSHHHHQGFGAANHHHQLQNQTHNQNQNHIHHHNIHVGGGGGHQGLIIGSSSNNLVQNASNSGQGSSTGTGSSGISQTGVNSNSGTVNSSGIVANHVVGNNATGGGSVRTGNKTGGHTAGHYHNHKHHHSETGAVGFSGFHSSRTHGNNHNSNNSGAGNGNNNGTAGGNSSGSSIGAITGSGKRTEAGGFLQQSNNMWNN</sequence>
<name>A0AAV9XVE7_9CRYT</name>
<accession>A0AAV9XVE7</accession>
<feature type="compositionally biased region" description="Gly residues" evidence="1">
    <location>
        <begin position="1274"/>
        <end position="1287"/>
    </location>
</feature>
<feature type="compositionally biased region" description="Polar residues" evidence="1">
    <location>
        <begin position="954"/>
        <end position="963"/>
    </location>
</feature>
<feature type="compositionally biased region" description="Polar residues" evidence="1">
    <location>
        <begin position="162"/>
        <end position="182"/>
    </location>
</feature>
<protein>
    <submittedName>
        <fullName evidence="2">Uncharacterized protein</fullName>
    </submittedName>
</protein>
<feature type="region of interest" description="Disordered" evidence="1">
    <location>
        <begin position="887"/>
        <end position="963"/>
    </location>
</feature>
<feature type="compositionally biased region" description="Polar residues" evidence="1">
    <location>
        <begin position="1167"/>
        <end position="1178"/>
    </location>
</feature>
<feature type="compositionally biased region" description="Low complexity" evidence="1">
    <location>
        <begin position="1012"/>
        <end position="1032"/>
    </location>
</feature>
<feature type="compositionally biased region" description="Low complexity" evidence="1">
    <location>
        <begin position="1288"/>
        <end position="1299"/>
    </location>
</feature>
<feature type="compositionally biased region" description="Polar residues" evidence="1">
    <location>
        <begin position="135"/>
        <end position="150"/>
    </location>
</feature>
<feature type="compositionally biased region" description="Low complexity" evidence="1">
    <location>
        <begin position="120"/>
        <end position="129"/>
    </location>
</feature>
<feature type="compositionally biased region" description="Low complexity" evidence="1">
    <location>
        <begin position="891"/>
        <end position="953"/>
    </location>
</feature>
<feature type="compositionally biased region" description="Low complexity" evidence="1">
    <location>
        <begin position="743"/>
        <end position="767"/>
    </location>
</feature>
<evidence type="ECO:0000313" key="3">
    <source>
        <dbReference type="Proteomes" id="UP001311799"/>
    </source>
</evidence>
<feature type="region of interest" description="Disordered" evidence="1">
    <location>
        <begin position="1165"/>
        <end position="1317"/>
    </location>
</feature>
<dbReference type="PANTHER" id="PTHR20916:SF18">
    <property type="entry name" value="IPT_TIG DOMAIN-CONTAINING PROTEIN"/>
    <property type="match status" value="1"/>
</dbReference>
<feature type="compositionally biased region" description="Low complexity" evidence="1">
    <location>
        <begin position="1190"/>
        <end position="1208"/>
    </location>
</feature>
<evidence type="ECO:0000313" key="2">
    <source>
        <dbReference type="EMBL" id="KAK6588666.1"/>
    </source>
</evidence>
<feature type="compositionally biased region" description="Basic residues" evidence="1">
    <location>
        <begin position="1237"/>
        <end position="1246"/>
    </location>
</feature>
<feature type="region of interest" description="Disordered" evidence="1">
    <location>
        <begin position="1"/>
        <end position="37"/>
    </location>
</feature>
<keyword evidence="3" id="KW-1185">Reference proteome</keyword>
<feature type="compositionally biased region" description="Polar residues" evidence="1">
    <location>
        <begin position="215"/>
        <end position="231"/>
    </location>
</feature>
<feature type="compositionally biased region" description="Polar residues" evidence="1">
    <location>
        <begin position="1308"/>
        <end position="1317"/>
    </location>
</feature>
<dbReference type="EMBL" id="JAWDEY010000031">
    <property type="protein sequence ID" value="KAK6588666.1"/>
    <property type="molecule type" value="Genomic_DNA"/>
</dbReference>
<feature type="region of interest" description="Disordered" evidence="1">
    <location>
        <begin position="111"/>
        <end position="231"/>
    </location>
</feature>
<feature type="compositionally biased region" description="Polar residues" evidence="1">
    <location>
        <begin position="195"/>
        <end position="207"/>
    </location>
</feature>
<comment type="caution">
    <text evidence="2">The sequence shown here is derived from an EMBL/GenBank/DDBJ whole genome shotgun (WGS) entry which is preliminary data.</text>
</comment>
<dbReference type="PANTHER" id="PTHR20916">
    <property type="entry name" value="CYSTEINE AND GLYCINE-RICH PROTEIN 2 BINDING PROTEIN"/>
    <property type="match status" value="1"/>
</dbReference>
<feature type="compositionally biased region" description="Basic and acidic residues" evidence="1">
    <location>
        <begin position="400"/>
        <end position="411"/>
    </location>
</feature>
<dbReference type="Proteomes" id="UP001311799">
    <property type="component" value="Unassembled WGS sequence"/>
</dbReference>
<evidence type="ECO:0000256" key="1">
    <source>
        <dbReference type="SAM" id="MobiDB-lite"/>
    </source>
</evidence>
<feature type="compositionally biased region" description="Gly residues" evidence="1">
    <location>
        <begin position="1219"/>
        <end position="1235"/>
    </location>
</feature>
<feature type="region of interest" description="Disordered" evidence="1">
    <location>
        <begin position="1009"/>
        <end position="1032"/>
    </location>
</feature>
<feature type="compositionally biased region" description="Low complexity" evidence="1">
    <location>
        <begin position="414"/>
        <end position="424"/>
    </location>
</feature>
<reference evidence="2 3" key="1">
    <citation type="submission" date="2023-10" db="EMBL/GenBank/DDBJ databases">
        <title>Comparative genomics analysis reveals potential genetic determinants of host preference in Cryptosporidium xiaoi.</title>
        <authorList>
            <person name="Xiao L."/>
            <person name="Li J."/>
        </authorList>
    </citation>
    <scope>NUCLEOTIDE SEQUENCE [LARGE SCALE GENOMIC DNA]</scope>
    <source>
        <strain evidence="2 3">52996</strain>
    </source>
</reference>
<organism evidence="2 3">
    <name type="scientific">Cryptosporidium xiaoi</name>
    <dbReference type="NCBI Taxonomy" id="659607"/>
    <lineage>
        <taxon>Eukaryota</taxon>
        <taxon>Sar</taxon>
        <taxon>Alveolata</taxon>
        <taxon>Apicomplexa</taxon>
        <taxon>Conoidasida</taxon>
        <taxon>Coccidia</taxon>
        <taxon>Eucoccidiorida</taxon>
        <taxon>Eimeriorina</taxon>
        <taxon>Cryptosporidiidae</taxon>
        <taxon>Cryptosporidium</taxon>
    </lineage>
</organism>
<gene>
    <name evidence="2" type="ORF">RS030_3439</name>
</gene>
<proteinExistence type="predicted"/>
<feature type="region of interest" description="Disordered" evidence="1">
    <location>
        <begin position="400"/>
        <end position="424"/>
    </location>
</feature>
<feature type="compositionally biased region" description="Low complexity" evidence="1">
    <location>
        <begin position="11"/>
        <end position="24"/>
    </location>
</feature>